<reference evidence="3" key="1">
    <citation type="journal article" date="2006" name="Proc. Natl. Acad. Sci. U.S.A.">
        <title>The complete genome of Rhodococcus sp. RHA1 provides insights into a catabolic powerhouse.</title>
        <authorList>
            <person name="McLeod M.P."/>
            <person name="Warren R.L."/>
            <person name="Hsiao W.W.L."/>
            <person name="Araki N."/>
            <person name="Myhre M."/>
            <person name="Fernandes C."/>
            <person name="Miyazawa D."/>
            <person name="Wong W."/>
            <person name="Lillquist A.L."/>
            <person name="Wang D."/>
            <person name="Dosanjh M."/>
            <person name="Hara H."/>
            <person name="Petrescu A."/>
            <person name="Morin R.D."/>
            <person name="Yang G."/>
            <person name="Stott J.M."/>
            <person name="Schein J.E."/>
            <person name="Shin H."/>
            <person name="Smailus D."/>
            <person name="Siddiqui A.S."/>
            <person name="Marra M.A."/>
            <person name="Jones S.J.M."/>
            <person name="Holt R."/>
            <person name="Brinkman F.S.L."/>
            <person name="Miyauchi K."/>
            <person name="Fukuda M."/>
            <person name="Davies J.E."/>
            <person name="Mohn W.W."/>
            <person name="Eltis L.D."/>
        </authorList>
    </citation>
    <scope>NUCLEOTIDE SEQUENCE [LARGE SCALE GENOMIC DNA]</scope>
    <source>
        <strain evidence="3">RHA1</strain>
    </source>
</reference>
<proteinExistence type="predicted"/>
<evidence type="ECO:0000256" key="1">
    <source>
        <dbReference type="SAM" id="MobiDB-lite"/>
    </source>
</evidence>
<gene>
    <name evidence="2" type="ordered locus">RHA1_ro03117</name>
</gene>
<dbReference type="Proteomes" id="UP000008710">
    <property type="component" value="Chromosome"/>
</dbReference>
<dbReference type="HOGENOM" id="CLU_2208007_0_0_11"/>
<name>Q0SC16_RHOJR</name>
<dbReference type="EMBL" id="CP000431">
    <property type="protein sequence ID" value="ABG94920.1"/>
    <property type="molecule type" value="Genomic_DNA"/>
</dbReference>
<feature type="compositionally biased region" description="Low complexity" evidence="1">
    <location>
        <begin position="70"/>
        <end position="88"/>
    </location>
</feature>
<organism evidence="2 3">
    <name type="scientific">Rhodococcus jostii (strain RHA1)</name>
    <dbReference type="NCBI Taxonomy" id="101510"/>
    <lineage>
        <taxon>Bacteria</taxon>
        <taxon>Bacillati</taxon>
        <taxon>Actinomycetota</taxon>
        <taxon>Actinomycetes</taxon>
        <taxon>Mycobacteriales</taxon>
        <taxon>Nocardiaceae</taxon>
        <taxon>Rhodococcus</taxon>
    </lineage>
</organism>
<dbReference type="AlphaFoldDB" id="Q0SC16"/>
<protein>
    <submittedName>
        <fullName evidence="2">Uncharacterized protein</fullName>
    </submittedName>
</protein>
<dbReference type="KEGG" id="rha:RHA1_ro03117"/>
<feature type="region of interest" description="Disordered" evidence="1">
    <location>
        <begin position="1"/>
        <end position="31"/>
    </location>
</feature>
<evidence type="ECO:0000313" key="3">
    <source>
        <dbReference type="Proteomes" id="UP000008710"/>
    </source>
</evidence>
<feature type="region of interest" description="Disordered" evidence="1">
    <location>
        <begin position="65"/>
        <end position="88"/>
    </location>
</feature>
<sequence length="107" mass="11696">MGLVLSWRGPSGGRRPRIRGGRDDHGPHRTAPTILRGRRARCWQSVVSDLALHELQAMKDLHPLQRGLRTSPRPSSISISISTPTASCPSIVADCSGPASRHHPHRC</sequence>
<evidence type="ECO:0000313" key="2">
    <source>
        <dbReference type="EMBL" id="ABG94920.1"/>
    </source>
</evidence>
<accession>Q0SC16</accession>